<feature type="transmembrane region" description="Helical" evidence="1">
    <location>
        <begin position="7"/>
        <end position="26"/>
    </location>
</feature>
<dbReference type="OrthoDB" id="9809746at2"/>
<protein>
    <submittedName>
        <fullName evidence="2">Fatty acid cistrans isomerase</fullName>
    </submittedName>
</protein>
<keyword evidence="1" id="KW-1133">Transmembrane helix</keyword>
<gene>
    <name evidence="2" type="ordered locus">Nwat_1379</name>
</gene>
<proteinExistence type="predicted"/>
<dbReference type="HOGENOM" id="CLU_380276_0_0_6"/>
<dbReference type="EMBL" id="CP002086">
    <property type="protein sequence ID" value="ADJ28296.1"/>
    <property type="molecule type" value="Genomic_DNA"/>
</dbReference>
<dbReference type="Pfam" id="PF06934">
    <property type="entry name" value="CTI"/>
    <property type="match status" value="1"/>
</dbReference>
<keyword evidence="1" id="KW-0472">Membrane</keyword>
<name>D8K5W9_NITWC</name>
<dbReference type="eggNOG" id="ENOG502Z7N8">
    <property type="taxonomic scope" value="Bacteria"/>
</dbReference>
<dbReference type="STRING" id="105559.Nwat_1379"/>
<dbReference type="InterPro" id="IPR010706">
    <property type="entry name" value="Fatty_acid_cis-trans_isomerase"/>
</dbReference>
<dbReference type="KEGG" id="nwa:Nwat_1379"/>
<dbReference type="GO" id="GO:0016853">
    <property type="term" value="F:isomerase activity"/>
    <property type="evidence" value="ECO:0007669"/>
    <property type="project" value="UniProtKB-KW"/>
</dbReference>
<dbReference type="AlphaFoldDB" id="D8K5W9"/>
<reference evidence="2 3" key="1">
    <citation type="submission" date="2010-06" db="EMBL/GenBank/DDBJ databases">
        <title>Complete sequence of chromosome of Nitrosococcus watsoni C-113.</title>
        <authorList>
            <consortium name="US DOE Joint Genome Institute"/>
            <person name="Lucas S."/>
            <person name="Copeland A."/>
            <person name="Lapidus A."/>
            <person name="Cheng J.-F."/>
            <person name="Bruce D."/>
            <person name="Goodwin L."/>
            <person name="Pitluck S."/>
            <person name="Malfatti S.A."/>
            <person name="Chain P.S.G."/>
            <person name="Land M."/>
            <person name="Hauser L."/>
            <person name="Kyrpides N."/>
            <person name="Ivanova N."/>
            <person name="Cambell M.A."/>
            <person name="Heidelberg J.F."/>
            <person name="Klotz M.G."/>
            <person name="Woyke T."/>
        </authorList>
    </citation>
    <scope>NUCLEOTIDE SEQUENCE [LARGE SCALE GENOMIC DNA]</scope>
    <source>
        <strain evidence="2 3">C-113</strain>
    </source>
</reference>
<sequence length="786" mass="90554">MNNAIPWKITLLLAASVAIIGCSVYWNTRLEQRYGQPEPRRRIVVADSQAGLFYRRRVKPVLEQRCVVCHGCYDAPCQLKLSSPAGIDRGASKEQIYNGTRLKAALPSRLYEDEKTTSGWRQRSFYPVLNERRQLASINLEASLLYQMLALKRQHPLPADPILDDTFDLRLGREQQCPQLDEWEHFSANYPLWGMPYATPGLSEAEFTLLETWLRQGAKMANEPPLDKAHAEQIAIWETFLNGHTKKQRLMARYLYEHWFLAHLYFDKLQEGEYFRLVRSRTPPGQPVERIATRRPYDDPGGARVYYRLVREGGTILAKTHMPYALNQKRMEWLQGLFLDAKYKVNSLPDYQPEVAANPFIAFEAIPVNSRWRFLLEEARFTIMNFIKGPVCRGQVALNVINDHFWVFFVAPDYKRNAQAGHFLAAQKEHLRIPVETGSNALPVSTWVKYAKAHEKYLEAKARWIGSHFGNDPLSLELVWDGGGDNQNAALTIFRHFDSASVVSGMIGREPKTAWIIDYSLLERIHYLLVAGFDVYGSLGHQLSTRLYMDFLRMEGEYNFLALLPKDTREEVYTQWYQDASKSTRAYLFGKRVSLQVDSGIKFKTDDPKSELLGMIRARLAPVLNDKYDLDKSDVPPFQWQPLKRLDATMGIAVSYLPQVVFLKVTGNKGTYYYTVLHNNAHSNITSLFREDKYRLPEKDSITVVRGFIGAYPDAFWEVDETRLAELVNGVASLQNDADYSSLVDRFGVRRTDRRFWNIGDEFTAAYKTIDPIHAGLFDYNRLENR</sequence>
<keyword evidence="3" id="KW-1185">Reference proteome</keyword>
<keyword evidence="2" id="KW-0413">Isomerase</keyword>
<accession>D8K5W9</accession>
<dbReference type="RefSeq" id="WP_013220391.1">
    <property type="nucleotide sequence ID" value="NC_014315.1"/>
</dbReference>
<evidence type="ECO:0000313" key="3">
    <source>
        <dbReference type="Proteomes" id="UP000000393"/>
    </source>
</evidence>
<evidence type="ECO:0000313" key="2">
    <source>
        <dbReference type="EMBL" id="ADJ28296.1"/>
    </source>
</evidence>
<dbReference type="Proteomes" id="UP000000393">
    <property type="component" value="Chromosome"/>
</dbReference>
<organism evidence="2 3">
    <name type="scientific">Nitrosococcus watsoni (strain C-113)</name>
    <dbReference type="NCBI Taxonomy" id="105559"/>
    <lineage>
        <taxon>Bacteria</taxon>
        <taxon>Pseudomonadati</taxon>
        <taxon>Pseudomonadota</taxon>
        <taxon>Gammaproteobacteria</taxon>
        <taxon>Chromatiales</taxon>
        <taxon>Chromatiaceae</taxon>
        <taxon>Nitrosococcus</taxon>
    </lineage>
</organism>
<keyword evidence="1" id="KW-0812">Transmembrane</keyword>
<evidence type="ECO:0000256" key="1">
    <source>
        <dbReference type="SAM" id="Phobius"/>
    </source>
</evidence>